<protein>
    <submittedName>
        <fullName evidence="3">DUF3108 domain-containing protein</fullName>
    </submittedName>
</protein>
<evidence type="ECO:0000256" key="1">
    <source>
        <dbReference type="SAM" id="MobiDB-lite"/>
    </source>
</evidence>
<sequence length="248" mass="26733">MMLSSFKGRLGAAAIAIGAAMMAASPLLADQKDRIQFDVELKGLKAGRLTINGKIEGASYGANGTLETTGLLGALKKLRHDASVAGNFKAGAFTPLSYNQTSERGDKKVDHVIVYQAGTPVSVSRNPPRTPRDLDVDPAKQTGTIDPLTALYAVLRDVDRGEACKLDVKLYDGSKRTQVKLEPAQSKGANVICAGEYRRLEGFSAKDMDEKSRFPFTLTYAPTPDGARLQVIEIATDTIYGKGRLKRR</sequence>
<evidence type="ECO:0000313" key="4">
    <source>
        <dbReference type="Proteomes" id="UP001526166"/>
    </source>
</evidence>
<keyword evidence="2" id="KW-0732">Signal</keyword>
<dbReference type="InterPro" id="IPR021457">
    <property type="entry name" value="DUF3108"/>
</dbReference>
<evidence type="ECO:0000256" key="2">
    <source>
        <dbReference type="SAM" id="SignalP"/>
    </source>
</evidence>
<comment type="caution">
    <text evidence="3">The sequence shown here is derived from an EMBL/GenBank/DDBJ whole genome shotgun (WGS) entry which is preliminary data.</text>
</comment>
<name>A0ABT3A2D1_9RHOB</name>
<dbReference type="EMBL" id="JAOWKW010000013">
    <property type="protein sequence ID" value="MCV2880086.1"/>
    <property type="molecule type" value="Genomic_DNA"/>
</dbReference>
<evidence type="ECO:0000313" key="3">
    <source>
        <dbReference type="EMBL" id="MCV2880086.1"/>
    </source>
</evidence>
<proteinExistence type="predicted"/>
<dbReference type="Proteomes" id="UP001526166">
    <property type="component" value="Unassembled WGS sequence"/>
</dbReference>
<organism evidence="3 4">
    <name type="scientific">Sedimentimonas flavescens</name>
    <dbReference type="NCBI Taxonomy" id="2851012"/>
    <lineage>
        <taxon>Bacteria</taxon>
        <taxon>Pseudomonadati</taxon>
        <taxon>Pseudomonadota</taxon>
        <taxon>Alphaproteobacteria</taxon>
        <taxon>Rhodobacterales</taxon>
        <taxon>Rhodobacter group</taxon>
        <taxon>Sedimentimonas</taxon>
    </lineage>
</organism>
<feature type="chain" id="PRO_5046074881" evidence="2">
    <location>
        <begin position="30"/>
        <end position="248"/>
    </location>
</feature>
<keyword evidence="4" id="KW-1185">Reference proteome</keyword>
<feature type="signal peptide" evidence="2">
    <location>
        <begin position="1"/>
        <end position="29"/>
    </location>
</feature>
<dbReference type="RefSeq" id="WP_263848459.1">
    <property type="nucleotide sequence ID" value="NZ_JAOWKW010000013.1"/>
</dbReference>
<accession>A0ABT3A2D1</accession>
<reference evidence="3 4" key="1">
    <citation type="submission" date="2022-10" db="EMBL/GenBank/DDBJ databases">
        <title>Sinirhodobacter sp. nov., isolated from ocean surface sediments.</title>
        <authorList>
            <person name="He W."/>
            <person name="Wang L."/>
            <person name="Zhang D.-F."/>
        </authorList>
    </citation>
    <scope>NUCLEOTIDE SEQUENCE [LARGE SCALE GENOMIC DNA]</scope>
    <source>
        <strain evidence="3 4">WL0115</strain>
    </source>
</reference>
<dbReference type="Pfam" id="PF11306">
    <property type="entry name" value="DUF3108"/>
    <property type="match status" value="1"/>
</dbReference>
<feature type="region of interest" description="Disordered" evidence="1">
    <location>
        <begin position="121"/>
        <end position="140"/>
    </location>
</feature>
<gene>
    <name evidence="3" type="ORF">OE699_14640</name>
</gene>